<dbReference type="PROSITE" id="PS51679">
    <property type="entry name" value="SAM_MT_C5"/>
    <property type="match status" value="1"/>
</dbReference>
<sequence length="400" mass="45998">MKRTRNEDAPQKDPSLSSLETIRFVEFYAGIGGWTMALQQVVERGHSDLSGLRFECVAALDHSDLCKVVYEHNHKPVTLSNRPIQKLTVGQVEEWQADLFVMSPPCQPHSRQHTHQERELQDKRSESFLHLCELIQSLSTVPSVILLENVVGFERSQSFSYFQKVLKDRNYQCCHFIINPSQVGLPNDRPRFYSVAVQNNYIKLEKDSWQSKFFTKPSDDISAEVIIHTEIPELGVNAMNSIIEKDIPKLQHFLDNPPDPRLSIPEKVYQKRAAWCLDIVTPEQRRTSCFTSGYGKFVRGTGSVLYTGEGTFELVAPEQREYDAEWDKELDWTKARYFSGSELARLFDFSNEFAFPRTVSLGQQWKLVGNSLNVRVAARLLEFAFRVRRNPLPINLVGTH</sequence>
<dbReference type="PRINTS" id="PR00105">
    <property type="entry name" value="C5METTRFRASE"/>
</dbReference>
<dbReference type="EMBL" id="BDSP01000272">
    <property type="protein sequence ID" value="GAX28335.1"/>
    <property type="molecule type" value="Genomic_DNA"/>
</dbReference>
<evidence type="ECO:0000313" key="6">
    <source>
        <dbReference type="Proteomes" id="UP000198406"/>
    </source>
</evidence>
<dbReference type="OrthoDB" id="414133at2759"/>
<name>A0A1Z5KQE2_FISSO</name>
<dbReference type="GO" id="GO:0032259">
    <property type="term" value="P:methylation"/>
    <property type="evidence" value="ECO:0007669"/>
    <property type="project" value="UniProtKB-KW"/>
</dbReference>
<dbReference type="AlphaFoldDB" id="A0A1Z5KQE2"/>
<keyword evidence="6" id="KW-1185">Reference proteome</keyword>
<evidence type="ECO:0000256" key="2">
    <source>
        <dbReference type="ARBA" id="ARBA00022679"/>
    </source>
</evidence>
<evidence type="ECO:0000313" key="5">
    <source>
        <dbReference type="EMBL" id="GAX28335.1"/>
    </source>
</evidence>
<keyword evidence="1 4" id="KW-0489">Methyltransferase</keyword>
<dbReference type="SUPFAM" id="SSF53335">
    <property type="entry name" value="S-adenosyl-L-methionine-dependent methyltransferases"/>
    <property type="match status" value="1"/>
</dbReference>
<accession>A0A1Z5KQE2</accession>
<dbReference type="Gene3D" id="3.90.120.10">
    <property type="entry name" value="DNA Methylase, subunit A, domain 2"/>
    <property type="match status" value="1"/>
</dbReference>
<dbReference type="InterPro" id="IPR050750">
    <property type="entry name" value="C5-MTase"/>
</dbReference>
<dbReference type="Proteomes" id="UP000198406">
    <property type="component" value="Unassembled WGS sequence"/>
</dbReference>
<dbReference type="PANTHER" id="PTHR46098">
    <property type="entry name" value="TRNA (CYTOSINE(38)-C(5))-METHYLTRANSFERASE"/>
    <property type="match status" value="1"/>
</dbReference>
<organism evidence="5 6">
    <name type="scientific">Fistulifera solaris</name>
    <name type="common">Oleaginous diatom</name>
    <dbReference type="NCBI Taxonomy" id="1519565"/>
    <lineage>
        <taxon>Eukaryota</taxon>
        <taxon>Sar</taxon>
        <taxon>Stramenopiles</taxon>
        <taxon>Ochrophyta</taxon>
        <taxon>Bacillariophyta</taxon>
        <taxon>Bacillariophyceae</taxon>
        <taxon>Bacillariophycidae</taxon>
        <taxon>Naviculales</taxon>
        <taxon>Naviculaceae</taxon>
        <taxon>Fistulifera</taxon>
    </lineage>
</organism>
<dbReference type="EC" id="2.1.1.204" evidence="5"/>
<dbReference type="InterPro" id="IPR029063">
    <property type="entry name" value="SAM-dependent_MTases_sf"/>
</dbReference>
<dbReference type="PANTHER" id="PTHR46098:SF1">
    <property type="entry name" value="TRNA (CYTOSINE(38)-C(5))-METHYLTRANSFERASE"/>
    <property type="match status" value="1"/>
</dbReference>
<evidence type="ECO:0000256" key="1">
    <source>
        <dbReference type="ARBA" id="ARBA00022603"/>
    </source>
</evidence>
<comment type="similarity">
    <text evidence="4">Belongs to the class I-like SAM-binding methyltransferase superfamily. C5-methyltransferase family.</text>
</comment>
<proteinExistence type="inferred from homology"/>
<evidence type="ECO:0000256" key="3">
    <source>
        <dbReference type="ARBA" id="ARBA00022691"/>
    </source>
</evidence>
<dbReference type="Pfam" id="PF00145">
    <property type="entry name" value="DNA_methylase"/>
    <property type="match status" value="1"/>
</dbReference>
<dbReference type="GO" id="GO:0008168">
    <property type="term" value="F:methyltransferase activity"/>
    <property type="evidence" value="ECO:0007669"/>
    <property type="project" value="UniProtKB-KW"/>
</dbReference>
<dbReference type="GO" id="GO:0005634">
    <property type="term" value="C:nucleus"/>
    <property type="evidence" value="ECO:0007669"/>
    <property type="project" value="TreeGrafter"/>
</dbReference>
<reference evidence="5 6" key="1">
    <citation type="journal article" date="2015" name="Plant Cell">
        <title>Oil accumulation by the oleaginous diatom Fistulifera solaris as revealed by the genome and transcriptome.</title>
        <authorList>
            <person name="Tanaka T."/>
            <person name="Maeda Y."/>
            <person name="Veluchamy A."/>
            <person name="Tanaka M."/>
            <person name="Abida H."/>
            <person name="Marechal E."/>
            <person name="Bowler C."/>
            <person name="Muto M."/>
            <person name="Sunaga Y."/>
            <person name="Tanaka M."/>
            <person name="Yoshino T."/>
            <person name="Taniguchi T."/>
            <person name="Fukuda Y."/>
            <person name="Nemoto M."/>
            <person name="Matsumoto M."/>
            <person name="Wong P.S."/>
            <person name="Aburatani S."/>
            <person name="Fujibuchi W."/>
        </authorList>
    </citation>
    <scope>NUCLEOTIDE SEQUENCE [LARGE SCALE GENOMIC DNA]</scope>
    <source>
        <strain evidence="5 6">JPCC DA0580</strain>
    </source>
</reference>
<dbReference type="InterPro" id="IPR001525">
    <property type="entry name" value="C5_MeTfrase"/>
</dbReference>
<keyword evidence="3 4" id="KW-0949">S-adenosyl-L-methionine</keyword>
<protein>
    <submittedName>
        <fullName evidence="5">tRNA (Cytosine38-C5)-methyltransferase</fullName>
        <ecNumber evidence="5">2.1.1.204</ecNumber>
    </submittedName>
</protein>
<evidence type="ECO:0000256" key="4">
    <source>
        <dbReference type="PROSITE-ProRule" id="PRU01016"/>
    </source>
</evidence>
<dbReference type="InParanoid" id="A0A1Z5KQE2"/>
<feature type="active site" evidence="4">
    <location>
        <position position="106"/>
    </location>
</feature>
<dbReference type="Gene3D" id="3.40.50.150">
    <property type="entry name" value="Vaccinia Virus protein VP39"/>
    <property type="match status" value="1"/>
</dbReference>
<comment type="caution">
    <text evidence="5">The sequence shown here is derived from an EMBL/GenBank/DDBJ whole genome shotgun (WGS) entry which is preliminary data.</text>
</comment>
<gene>
    <name evidence="5" type="ORF">FisN_UnNu110</name>
</gene>
<keyword evidence="2 4" id="KW-0808">Transferase</keyword>